<dbReference type="CDD" id="cd06225">
    <property type="entry name" value="HAMP"/>
    <property type="match status" value="1"/>
</dbReference>
<feature type="transmembrane region" description="Helical" evidence="5">
    <location>
        <begin position="16"/>
        <end position="42"/>
    </location>
</feature>
<comment type="subcellular location">
    <subcellularLocation>
        <location evidence="1">Cell membrane</location>
    </subcellularLocation>
</comment>
<sequence length="407" mass="47601">MKRRIKLADLSIRAKLFLAISVIFLWLVMALVMQLFIFVSYIKQYNEMTNTITLTNSIHGQLRENLDEEIRNIVYGKVHFDDGKQYKLLNQMERHLKEVETKDEENRFTKEITSVYTILQTTREYIDQLGEQMKHDAPVEEKYITQEYIGIASQLISEDVQTLIQKTLIESEKMEKEIHQKLTNDIKLSIIIVLMVMISAIIFVLYISRTIVKPIHLLIDYSTQIAKGNLTIDMELITYRNEAGRLYESFKKMAFHLKDMIYSVLNRSKEIVFISTTIYQSAEDNIKIGEEVGTIQQSLSTYLNEHGTLVKEAMDWKDKLDHALYQYLKADSIDGEKILPTIHEYMEKLDVSMIEIKEHLQKNSSLIEKLSALNEEQLTTVEEIADASEKQLDQVKQLKHYIKKFKI</sequence>
<dbReference type="Gene3D" id="6.10.340.10">
    <property type="match status" value="1"/>
</dbReference>
<comment type="caution">
    <text evidence="7">The sequence shown here is derived from an EMBL/GenBank/DDBJ whole genome shotgun (WGS) entry which is preliminary data.</text>
</comment>
<accession>A0ABV8VR73</accession>
<dbReference type="PANTHER" id="PTHR32089">
    <property type="entry name" value="METHYL-ACCEPTING CHEMOTAXIS PROTEIN MCPB"/>
    <property type="match status" value="1"/>
</dbReference>
<reference evidence="8" key="1">
    <citation type="journal article" date="2019" name="Int. J. Syst. Evol. Microbiol.">
        <title>The Global Catalogue of Microorganisms (GCM) 10K type strain sequencing project: providing services to taxonomists for standard genome sequencing and annotation.</title>
        <authorList>
            <consortium name="The Broad Institute Genomics Platform"/>
            <consortium name="The Broad Institute Genome Sequencing Center for Infectious Disease"/>
            <person name="Wu L."/>
            <person name="Ma J."/>
        </authorList>
    </citation>
    <scope>NUCLEOTIDE SEQUENCE [LARGE SCALE GENOMIC DNA]</scope>
    <source>
        <strain evidence="8">KACC 14058</strain>
    </source>
</reference>
<feature type="domain" description="HAMP" evidence="6">
    <location>
        <begin position="209"/>
        <end position="262"/>
    </location>
</feature>
<dbReference type="PANTHER" id="PTHR32089:SF112">
    <property type="entry name" value="LYSOZYME-LIKE PROTEIN-RELATED"/>
    <property type="match status" value="1"/>
</dbReference>
<keyword evidence="8" id="KW-1185">Reference proteome</keyword>
<evidence type="ECO:0000256" key="2">
    <source>
        <dbReference type="ARBA" id="ARBA00022475"/>
    </source>
</evidence>
<evidence type="ECO:0000256" key="3">
    <source>
        <dbReference type="ARBA" id="ARBA00023136"/>
    </source>
</evidence>
<keyword evidence="5" id="KW-1133">Transmembrane helix</keyword>
<evidence type="ECO:0000313" key="7">
    <source>
        <dbReference type="EMBL" id="MFC4386694.1"/>
    </source>
</evidence>
<evidence type="ECO:0000256" key="1">
    <source>
        <dbReference type="ARBA" id="ARBA00004236"/>
    </source>
</evidence>
<proteinExistence type="predicted"/>
<keyword evidence="5" id="KW-0812">Transmembrane</keyword>
<keyword evidence="2" id="KW-1003">Cell membrane</keyword>
<evidence type="ECO:0000256" key="4">
    <source>
        <dbReference type="SAM" id="Coils"/>
    </source>
</evidence>
<dbReference type="Proteomes" id="UP001595880">
    <property type="component" value="Unassembled WGS sequence"/>
</dbReference>
<dbReference type="SUPFAM" id="SSF158472">
    <property type="entry name" value="HAMP domain-like"/>
    <property type="match status" value="1"/>
</dbReference>
<keyword evidence="3 5" id="KW-0472">Membrane</keyword>
<dbReference type="PROSITE" id="PS50885">
    <property type="entry name" value="HAMP"/>
    <property type="match status" value="1"/>
</dbReference>
<dbReference type="InterPro" id="IPR003660">
    <property type="entry name" value="HAMP_dom"/>
</dbReference>
<dbReference type="RefSeq" id="WP_390195536.1">
    <property type="nucleotide sequence ID" value="NZ_JBHSDV010000001.1"/>
</dbReference>
<dbReference type="EMBL" id="JBHSDV010000001">
    <property type="protein sequence ID" value="MFC4386694.1"/>
    <property type="molecule type" value="Genomic_DNA"/>
</dbReference>
<keyword evidence="4" id="KW-0175">Coiled coil</keyword>
<feature type="coiled-coil region" evidence="4">
    <location>
        <begin position="356"/>
        <end position="398"/>
    </location>
</feature>
<name>A0ABV8VR73_9BACI</name>
<evidence type="ECO:0000256" key="5">
    <source>
        <dbReference type="SAM" id="Phobius"/>
    </source>
</evidence>
<feature type="transmembrane region" description="Helical" evidence="5">
    <location>
        <begin position="188"/>
        <end position="207"/>
    </location>
</feature>
<evidence type="ECO:0000313" key="8">
    <source>
        <dbReference type="Proteomes" id="UP001595880"/>
    </source>
</evidence>
<gene>
    <name evidence="7" type="ORF">ACFOZ1_02615</name>
</gene>
<protein>
    <submittedName>
        <fullName evidence="7">HAMP domain-containing protein</fullName>
    </submittedName>
</protein>
<dbReference type="SMART" id="SM00304">
    <property type="entry name" value="HAMP"/>
    <property type="match status" value="1"/>
</dbReference>
<organism evidence="7 8">
    <name type="scientific">Gracilibacillus marinus</name>
    <dbReference type="NCBI Taxonomy" id="630535"/>
    <lineage>
        <taxon>Bacteria</taxon>
        <taxon>Bacillati</taxon>
        <taxon>Bacillota</taxon>
        <taxon>Bacilli</taxon>
        <taxon>Bacillales</taxon>
        <taxon>Bacillaceae</taxon>
        <taxon>Gracilibacillus</taxon>
    </lineage>
</organism>
<dbReference type="SUPFAM" id="SSF58104">
    <property type="entry name" value="Methyl-accepting chemotaxis protein (MCP) signaling domain"/>
    <property type="match status" value="1"/>
</dbReference>
<dbReference type="Pfam" id="PF00672">
    <property type="entry name" value="HAMP"/>
    <property type="match status" value="1"/>
</dbReference>
<evidence type="ECO:0000259" key="6">
    <source>
        <dbReference type="PROSITE" id="PS50885"/>
    </source>
</evidence>